<evidence type="ECO:0000259" key="14">
    <source>
        <dbReference type="PROSITE" id="PS50268"/>
    </source>
</evidence>
<evidence type="ECO:0000256" key="9">
    <source>
        <dbReference type="ARBA" id="ARBA00023136"/>
    </source>
</evidence>
<evidence type="ECO:0000313" key="15">
    <source>
        <dbReference type="EMBL" id="VDP81223.1"/>
    </source>
</evidence>
<feature type="transmembrane region" description="Helical" evidence="13">
    <location>
        <begin position="150"/>
        <end position="173"/>
    </location>
</feature>
<evidence type="ECO:0000256" key="6">
    <source>
        <dbReference type="ARBA" id="ARBA00022837"/>
    </source>
</evidence>
<evidence type="ECO:0000256" key="2">
    <source>
        <dbReference type="ARBA" id="ARBA00022475"/>
    </source>
</evidence>
<reference evidence="17" key="1">
    <citation type="submission" date="2016-06" db="UniProtKB">
        <authorList>
            <consortium name="WormBaseParasite"/>
        </authorList>
    </citation>
    <scope>IDENTIFICATION</scope>
</reference>
<evidence type="ECO:0000256" key="12">
    <source>
        <dbReference type="SAM" id="MobiDB-lite"/>
    </source>
</evidence>
<gene>
    <name evidence="15" type="ORF">ECPE_LOCUS7478</name>
</gene>
<evidence type="ECO:0000256" key="7">
    <source>
        <dbReference type="ARBA" id="ARBA00022889"/>
    </source>
</evidence>
<keyword evidence="16" id="KW-1185">Reference proteome</keyword>
<evidence type="ECO:0000256" key="3">
    <source>
        <dbReference type="ARBA" id="ARBA00022692"/>
    </source>
</evidence>
<evidence type="ECO:0000256" key="1">
    <source>
        <dbReference type="ARBA" id="ARBA00004251"/>
    </source>
</evidence>
<evidence type="ECO:0000256" key="11">
    <source>
        <dbReference type="PROSITE-ProRule" id="PRU00043"/>
    </source>
</evidence>
<dbReference type="InterPro" id="IPR050174">
    <property type="entry name" value="Protocadherin/Cadherin-CA"/>
</dbReference>
<dbReference type="Gene3D" id="2.60.40.60">
    <property type="entry name" value="Cadherins"/>
    <property type="match status" value="1"/>
</dbReference>
<dbReference type="EMBL" id="UZAN01044658">
    <property type="protein sequence ID" value="VDP81223.1"/>
    <property type="molecule type" value="Genomic_DNA"/>
</dbReference>
<dbReference type="GO" id="GO:0007156">
    <property type="term" value="P:homophilic cell adhesion via plasma membrane adhesion molecules"/>
    <property type="evidence" value="ECO:0007669"/>
    <property type="project" value="InterPro"/>
</dbReference>
<keyword evidence="2" id="KW-1003">Cell membrane</keyword>
<feature type="region of interest" description="Disordered" evidence="12">
    <location>
        <begin position="423"/>
        <end position="445"/>
    </location>
</feature>
<keyword evidence="9 13" id="KW-0472">Membrane</keyword>
<protein>
    <submittedName>
        <fullName evidence="17">CA domain-containing protein</fullName>
    </submittedName>
</protein>
<evidence type="ECO:0000256" key="8">
    <source>
        <dbReference type="ARBA" id="ARBA00022989"/>
    </source>
</evidence>
<dbReference type="Pfam" id="PF00028">
    <property type="entry name" value="Cadherin"/>
    <property type="match status" value="1"/>
</dbReference>
<dbReference type="GO" id="GO:0005886">
    <property type="term" value="C:plasma membrane"/>
    <property type="evidence" value="ECO:0007669"/>
    <property type="project" value="UniProtKB-SubCell"/>
</dbReference>
<evidence type="ECO:0000313" key="17">
    <source>
        <dbReference type="WBParaSite" id="ECPE_0000749501-mRNA-1"/>
    </source>
</evidence>
<keyword evidence="4" id="KW-0732">Signal</keyword>
<name>A0A183AKJ4_9TREM</name>
<comment type="subcellular location">
    <subcellularLocation>
        <location evidence="1">Cell membrane</location>
        <topology evidence="1">Single-pass type I membrane protein</topology>
    </subcellularLocation>
</comment>
<reference evidence="15 16" key="2">
    <citation type="submission" date="2018-11" db="EMBL/GenBank/DDBJ databases">
        <authorList>
            <consortium name="Pathogen Informatics"/>
        </authorList>
    </citation>
    <scope>NUCLEOTIDE SEQUENCE [LARGE SCALE GENOMIC DNA]</scope>
    <source>
        <strain evidence="15 16">Egypt</strain>
    </source>
</reference>
<dbReference type="OrthoDB" id="6252479at2759"/>
<dbReference type="PANTHER" id="PTHR24028">
    <property type="entry name" value="CADHERIN-87A"/>
    <property type="match status" value="1"/>
</dbReference>
<dbReference type="InterPro" id="IPR015919">
    <property type="entry name" value="Cadherin-like_sf"/>
</dbReference>
<evidence type="ECO:0000313" key="16">
    <source>
        <dbReference type="Proteomes" id="UP000272942"/>
    </source>
</evidence>
<feature type="domain" description="Cadherin" evidence="14">
    <location>
        <begin position="13"/>
        <end position="118"/>
    </location>
</feature>
<keyword evidence="6 11" id="KW-0106">Calcium</keyword>
<proteinExistence type="predicted"/>
<sequence length="445" mass="47850">MFHCPAHLSLTRDVHTVQIELSIHEKPGHMIARLEATDEDVGPNAAIQFLLVDGPVIENFKLQPKTGELFLQRPLTKRDQGGVKLTVLAVDNGANSRTATATIHVLIKDIPAIGTMDFSTSSVLTTAGQTDNLFGMSSLFGGTGLSSNKFIIICIVLITIVICTILVAVIFIVSRGGCATYLGRSKLLSPKSKDAQRFTGQMSDGTMLTTPKSGQYPEHCQLGSTSLNDRMLNGYLTGSDTLHAADSYGLVQPMYTNYSKGASYDFDQKSHDMLIKNHTGYSGPNIADLERVPGEEREIMSMAGFTSTDTYPVSPNLRSYTGPSTGPGPMDSLHYRPTMSPFPSQETPLSTVAALPYSRATDLDGISFTGALGNGGTVSGGGGDTGLSSGGHTFSRFELRNHAINSTGFMNEHMQQHHLHHHFHTPQPHTRGPPFSGLMPSSLIP</sequence>
<accession>A0A183AKJ4</accession>
<dbReference type="FunFam" id="2.60.40.60:FF:000004">
    <property type="entry name" value="Protocadherin 1 gamma 2"/>
    <property type="match status" value="1"/>
</dbReference>
<evidence type="ECO:0000256" key="10">
    <source>
        <dbReference type="ARBA" id="ARBA00023180"/>
    </source>
</evidence>
<dbReference type="Proteomes" id="UP000272942">
    <property type="component" value="Unassembled WGS sequence"/>
</dbReference>
<dbReference type="CDD" id="cd11304">
    <property type="entry name" value="Cadherin_repeat"/>
    <property type="match status" value="1"/>
</dbReference>
<keyword evidence="10" id="KW-0325">Glycoprotein</keyword>
<dbReference type="SMART" id="SM00112">
    <property type="entry name" value="CA"/>
    <property type="match status" value="1"/>
</dbReference>
<dbReference type="GO" id="GO:0005509">
    <property type="term" value="F:calcium ion binding"/>
    <property type="evidence" value="ECO:0007669"/>
    <property type="project" value="UniProtKB-UniRule"/>
</dbReference>
<evidence type="ECO:0000256" key="13">
    <source>
        <dbReference type="SAM" id="Phobius"/>
    </source>
</evidence>
<keyword evidence="7" id="KW-0130">Cell adhesion</keyword>
<dbReference type="AlphaFoldDB" id="A0A183AKJ4"/>
<dbReference type="WBParaSite" id="ECPE_0000749501-mRNA-1">
    <property type="protein sequence ID" value="ECPE_0000749501-mRNA-1"/>
    <property type="gene ID" value="ECPE_0000749501"/>
</dbReference>
<keyword evidence="5" id="KW-0677">Repeat</keyword>
<dbReference type="PANTHER" id="PTHR24028:SF146">
    <property type="entry name" value="CADHERIN 96CB, ISOFORM D-RELATED"/>
    <property type="match status" value="1"/>
</dbReference>
<keyword evidence="8 13" id="KW-1133">Transmembrane helix</keyword>
<dbReference type="PROSITE" id="PS50268">
    <property type="entry name" value="CADHERIN_2"/>
    <property type="match status" value="1"/>
</dbReference>
<dbReference type="InterPro" id="IPR002126">
    <property type="entry name" value="Cadherin-like_dom"/>
</dbReference>
<keyword evidence="3 13" id="KW-0812">Transmembrane</keyword>
<evidence type="ECO:0000256" key="4">
    <source>
        <dbReference type="ARBA" id="ARBA00022729"/>
    </source>
</evidence>
<evidence type="ECO:0000256" key="5">
    <source>
        <dbReference type="ARBA" id="ARBA00022737"/>
    </source>
</evidence>
<organism evidence="17">
    <name type="scientific">Echinostoma caproni</name>
    <dbReference type="NCBI Taxonomy" id="27848"/>
    <lineage>
        <taxon>Eukaryota</taxon>
        <taxon>Metazoa</taxon>
        <taxon>Spiralia</taxon>
        <taxon>Lophotrochozoa</taxon>
        <taxon>Platyhelminthes</taxon>
        <taxon>Trematoda</taxon>
        <taxon>Digenea</taxon>
        <taxon>Plagiorchiida</taxon>
        <taxon>Echinostomata</taxon>
        <taxon>Echinostomatoidea</taxon>
        <taxon>Echinostomatidae</taxon>
        <taxon>Echinostoma</taxon>
    </lineage>
</organism>
<dbReference type="SUPFAM" id="SSF49313">
    <property type="entry name" value="Cadherin-like"/>
    <property type="match status" value="1"/>
</dbReference>